<feature type="transmembrane region" description="Helical" evidence="1">
    <location>
        <begin position="148"/>
        <end position="169"/>
    </location>
</feature>
<keyword evidence="5" id="KW-1185">Reference proteome</keyword>
<reference evidence="4 5" key="1">
    <citation type="submission" date="2020-08" db="EMBL/GenBank/DDBJ databases">
        <title>Functional genomics of gut bacteria from endangered species of beetles.</title>
        <authorList>
            <person name="Carlos-Shanley C."/>
        </authorList>
    </citation>
    <scope>NUCLEOTIDE SEQUENCE [LARGE SCALE GENOMIC DNA]</scope>
    <source>
        <strain evidence="4 5">S00124</strain>
    </source>
</reference>
<dbReference type="InterPro" id="IPR052163">
    <property type="entry name" value="DGC-Regulatory_Protein"/>
</dbReference>
<dbReference type="CDD" id="cd01949">
    <property type="entry name" value="GGDEF"/>
    <property type="match status" value="1"/>
</dbReference>
<keyword evidence="1" id="KW-1133">Transmembrane helix</keyword>
<dbReference type="InterPro" id="IPR000160">
    <property type="entry name" value="GGDEF_dom"/>
</dbReference>
<dbReference type="PANTHER" id="PTHR46663">
    <property type="entry name" value="DIGUANYLATE CYCLASE DGCT-RELATED"/>
    <property type="match status" value="1"/>
</dbReference>
<keyword evidence="1" id="KW-0472">Membrane</keyword>
<dbReference type="Pfam" id="PF17152">
    <property type="entry name" value="CHASE8"/>
    <property type="match status" value="1"/>
</dbReference>
<dbReference type="PROSITE" id="PS50887">
    <property type="entry name" value="GGDEF"/>
    <property type="match status" value="1"/>
</dbReference>
<dbReference type="NCBIfam" id="TIGR00254">
    <property type="entry name" value="GGDEF"/>
    <property type="match status" value="1"/>
</dbReference>
<evidence type="ECO:0000259" key="2">
    <source>
        <dbReference type="PROSITE" id="PS50885"/>
    </source>
</evidence>
<dbReference type="Gene3D" id="3.30.70.270">
    <property type="match status" value="1"/>
</dbReference>
<name>A0ABR6RD83_9BURK</name>
<dbReference type="InterPro" id="IPR003660">
    <property type="entry name" value="HAMP_dom"/>
</dbReference>
<comment type="caution">
    <text evidence="4">The sequence shown here is derived from an EMBL/GenBank/DDBJ whole genome shotgun (WGS) entry which is preliminary data.</text>
</comment>
<feature type="domain" description="HAMP" evidence="2">
    <location>
        <begin position="179"/>
        <end position="232"/>
    </location>
</feature>
<dbReference type="PROSITE" id="PS50885">
    <property type="entry name" value="HAMP"/>
    <property type="match status" value="1"/>
</dbReference>
<gene>
    <name evidence="4" type="ORF">HNP33_001157</name>
</gene>
<dbReference type="Proteomes" id="UP000562492">
    <property type="component" value="Unassembled WGS sequence"/>
</dbReference>
<evidence type="ECO:0000256" key="1">
    <source>
        <dbReference type="SAM" id="Phobius"/>
    </source>
</evidence>
<evidence type="ECO:0000313" key="5">
    <source>
        <dbReference type="Proteomes" id="UP000562492"/>
    </source>
</evidence>
<accession>A0ABR6RD83</accession>
<dbReference type="InterPro" id="IPR043128">
    <property type="entry name" value="Rev_trsase/Diguanyl_cyclase"/>
</dbReference>
<proteinExistence type="predicted"/>
<dbReference type="SUPFAM" id="SSF55073">
    <property type="entry name" value="Nucleotide cyclase"/>
    <property type="match status" value="1"/>
</dbReference>
<dbReference type="InterPro" id="IPR029787">
    <property type="entry name" value="Nucleotide_cyclase"/>
</dbReference>
<evidence type="ECO:0000313" key="4">
    <source>
        <dbReference type="EMBL" id="MBB6577106.1"/>
    </source>
</evidence>
<dbReference type="RefSeq" id="WP_184706239.1">
    <property type="nucleotide sequence ID" value="NZ_JACHKZ010000005.1"/>
</dbReference>
<dbReference type="SMART" id="SM00304">
    <property type="entry name" value="HAMP"/>
    <property type="match status" value="1"/>
</dbReference>
<protein>
    <submittedName>
        <fullName evidence="4">Diguanylate cyclase (GGDEF)-like protein</fullName>
    </submittedName>
</protein>
<organism evidence="4 5">
    <name type="scientific">Comamonas odontotermitis</name>
    <dbReference type="NCBI Taxonomy" id="379895"/>
    <lineage>
        <taxon>Bacteria</taxon>
        <taxon>Pseudomonadati</taxon>
        <taxon>Pseudomonadota</taxon>
        <taxon>Betaproteobacteria</taxon>
        <taxon>Burkholderiales</taxon>
        <taxon>Comamonadaceae</taxon>
        <taxon>Comamonas</taxon>
    </lineage>
</organism>
<dbReference type="Pfam" id="PF00990">
    <property type="entry name" value="GGDEF"/>
    <property type="match status" value="1"/>
</dbReference>
<dbReference type="PANTHER" id="PTHR46663:SF2">
    <property type="entry name" value="GGDEF DOMAIN-CONTAINING PROTEIN"/>
    <property type="match status" value="1"/>
</dbReference>
<sequence length="409" mass="44663">MSLFMDSHASLHAVIRRAHLRMAAMAISLAGVLLLVVGVAVLRFYLLNNLQLMARSLAYTVEASLVFNDHDEATRLLDQLLRNEDVARGQVFDAQGEVFVRWVSAKTGPGGAGELLAAAIGMRPADAPVNQDGRQIGRVVLYSDGAGIVRFLSSGLAVLILCVGVSGYLGMRQSRRMLADIAEPLQQLARVARAVRHDRSMGQRVPPARIAELHELGDDFNALLSELQMRQEKLRQQNSQLELQASRDGLTGLANRSHFEQRLQQALLDAESVGRKLAVLFLDNDHFKQVNDIHGHAAGDALLRAVGLRLHSVVREADLVARLGGDEFAILLYPVGGMADAQLVEAKIQEAMQCPVVTSSGVVLNPSVSVGIAVFPQHGQDMETLMDHADQAMYETKMTRHAERVVIKE</sequence>
<keyword evidence="1" id="KW-0812">Transmembrane</keyword>
<dbReference type="SMART" id="SM00267">
    <property type="entry name" value="GGDEF"/>
    <property type="match status" value="1"/>
</dbReference>
<feature type="domain" description="GGDEF" evidence="3">
    <location>
        <begin position="275"/>
        <end position="409"/>
    </location>
</feature>
<evidence type="ECO:0000259" key="3">
    <source>
        <dbReference type="PROSITE" id="PS50887"/>
    </source>
</evidence>
<dbReference type="InterPro" id="IPR033417">
    <property type="entry name" value="CHASE8"/>
</dbReference>
<dbReference type="EMBL" id="JACHKZ010000005">
    <property type="protein sequence ID" value="MBB6577106.1"/>
    <property type="molecule type" value="Genomic_DNA"/>
</dbReference>
<feature type="transmembrane region" description="Helical" evidence="1">
    <location>
        <begin position="20"/>
        <end position="46"/>
    </location>
</feature>